<dbReference type="Gene3D" id="1.10.10.10">
    <property type="entry name" value="Winged helix-like DNA-binding domain superfamily/Winged helix DNA-binding domain"/>
    <property type="match status" value="1"/>
</dbReference>
<reference evidence="2 3" key="1">
    <citation type="journal article" date="2014" name="Nature">
        <title>An environmental bacterial taxon with a large and distinct metabolic repertoire.</title>
        <authorList>
            <person name="Wilson M.C."/>
            <person name="Mori T."/>
            <person name="Ruckert C."/>
            <person name="Uria A.R."/>
            <person name="Helf M.J."/>
            <person name="Takada K."/>
            <person name="Gernert C."/>
            <person name="Steffens U.A."/>
            <person name="Heycke N."/>
            <person name="Schmitt S."/>
            <person name="Rinke C."/>
            <person name="Helfrich E.J."/>
            <person name="Brachmann A.O."/>
            <person name="Gurgui C."/>
            <person name="Wakimoto T."/>
            <person name="Kracht M."/>
            <person name="Crusemann M."/>
            <person name="Hentschel U."/>
            <person name="Abe I."/>
            <person name="Matsunaga S."/>
            <person name="Kalinowski J."/>
            <person name="Takeyama H."/>
            <person name="Piel J."/>
        </authorList>
    </citation>
    <scope>NUCLEOTIDE SEQUENCE [LARGE SCALE GENOMIC DNA]</scope>
    <source>
        <strain evidence="3">TSY2</strain>
    </source>
</reference>
<dbReference type="InterPro" id="IPR005158">
    <property type="entry name" value="BTAD"/>
</dbReference>
<dbReference type="Pfam" id="PF03704">
    <property type="entry name" value="BTAD"/>
    <property type="match status" value="1"/>
</dbReference>
<dbReference type="GO" id="GO:0006355">
    <property type="term" value="P:regulation of DNA-templated transcription"/>
    <property type="evidence" value="ECO:0007669"/>
    <property type="project" value="InterPro"/>
</dbReference>
<sequence length="311" mass="35952">MQALHIRLFGKTSIQQNGQPRTDLSAKALELLCYLLIHRDRPHTREALATALWPDVSESKSKKYLRQTLWQLQTALENCEQGEQSEADAMFLLSPGWIRLNTEAGWWLDVNDFEQVYTRFHDLSGQALTAQQASTLEEAVALYQGDLLETWYQDWCIFERERLQLMYLLMLEKLMGYCEVRQLYAKGVAYGQGVLRHDRAREGAHRQLMRLYFRAGDRTAALRQYDRCVAALAEEFNLPPSQETVALSQQIRADRLEDAPHQAPGKPPSDEVHDTNLLLDLHRRLDQIVMSLPTIQHQVQQFAHGQMPSRH</sequence>
<comment type="caution">
    <text evidence="2">The sequence shown here is derived from an EMBL/GenBank/DDBJ whole genome shotgun (WGS) entry which is preliminary data.</text>
</comment>
<dbReference type="SUPFAM" id="SSF48452">
    <property type="entry name" value="TPR-like"/>
    <property type="match status" value="1"/>
</dbReference>
<evidence type="ECO:0000259" key="1">
    <source>
        <dbReference type="SMART" id="SM01043"/>
    </source>
</evidence>
<dbReference type="SMART" id="SM01043">
    <property type="entry name" value="BTAD"/>
    <property type="match status" value="1"/>
</dbReference>
<dbReference type="HOGENOM" id="CLU_004665_3_1_7"/>
<evidence type="ECO:0000313" key="2">
    <source>
        <dbReference type="EMBL" id="ETX07724.1"/>
    </source>
</evidence>
<dbReference type="InterPro" id="IPR016032">
    <property type="entry name" value="Sig_transdc_resp-reg_C-effctor"/>
</dbReference>
<dbReference type="Gene3D" id="1.25.40.10">
    <property type="entry name" value="Tetratricopeptide repeat domain"/>
    <property type="match status" value="1"/>
</dbReference>
<name>W4MBJ7_9BACT</name>
<protein>
    <recommendedName>
        <fullName evidence="1">Bacterial transcriptional activator domain-containing protein</fullName>
    </recommendedName>
</protein>
<dbReference type="SUPFAM" id="SSF46894">
    <property type="entry name" value="C-terminal effector domain of the bipartite response regulators"/>
    <property type="match status" value="1"/>
</dbReference>
<dbReference type="Proteomes" id="UP000019140">
    <property type="component" value="Unassembled WGS sequence"/>
</dbReference>
<gene>
    <name evidence="2" type="ORF">ETSY2_09560</name>
</gene>
<proteinExistence type="predicted"/>
<accession>W4MBJ7</accession>
<dbReference type="InterPro" id="IPR036388">
    <property type="entry name" value="WH-like_DNA-bd_sf"/>
</dbReference>
<dbReference type="AlphaFoldDB" id="W4MBJ7"/>
<dbReference type="GO" id="GO:0003677">
    <property type="term" value="F:DNA binding"/>
    <property type="evidence" value="ECO:0007669"/>
    <property type="project" value="InterPro"/>
</dbReference>
<organism evidence="2 3">
    <name type="scientific">Candidatus Entotheonella gemina</name>
    <dbReference type="NCBI Taxonomy" id="1429439"/>
    <lineage>
        <taxon>Bacteria</taxon>
        <taxon>Pseudomonadati</taxon>
        <taxon>Nitrospinota/Tectimicrobiota group</taxon>
        <taxon>Candidatus Tectimicrobiota</taxon>
        <taxon>Candidatus Entotheonellia</taxon>
        <taxon>Candidatus Entotheonellales</taxon>
        <taxon>Candidatus Entotheonellaceae</taxon>
        <taxon>Candidatus Entotheonella</taxon>
    </lineage>
</organism>
<dbReference type="InterPro" id="IPR051677">
    <property type="entry name" value="AfsR-DnrI-RedD_regulator"/>
</dbReference>
<evidence type="ECO:0000313" key="3">
    <source>
        <dbReference type="Proteomes" id="UP000019140"/>
    </source>
</evidence>
<feature type="domain" description="Bacterial transcriptional activator" evidence="1">
    <location>
        <begin position="108"/>
        <end position="252"/>
    </location>
</feature>
<keyword evidence="3" id="KW-1185">Reference proteome</keyword>
<dbReference type="InterPro" id="IPR011990">
    <property type="entry name" value="TPR-like_helical_dom_sf"/>
</dbReference>
<dbReference type="PANTHER" id="PTHR35807">
    <property type="entry name" value="TRANSCRIPTIONAL REGULATOR REDD-RELATED"/>
    <property type="match status" value="1"/>
</dbReference>
<dbReference type="EMBL" id="AZHX01000388">
    <property type="protein sequence ID" value="ETX07724.1"/>
    <property type="molecule type" value="Genomic_DNA"/>
</dbReference>